<dbReference type="KEGG" id="acan:ACA1_325500"/>
<evidence type="ECO:0000259" key="1">
    <source>
        <dbReference type="Pfam" id="PF00582"/>
    </source>
</evidence>
<gene>
    <name evidence="2" type="ORF">ACA1_325500</name>
</gene>
<dbReference type="GeneID" id="14922898"/>
<dbReference type="InterPro" id="IPR014729">
    <property type="entry name" value="Rossmann-like_a/b/a_fold"/>
</dbReference>
<evidence type="ECO:0000313" key="2">
    <source>
        <dbReference type="EMBL" id="ELR21978.1"/>
    </source>
</evidence>
<reference evidence="2 3" key="1">
    <citation type="journal article" date="2013" name="Genome Biol.">
        <title>Genome of Acanthamoeba castellanii highlights extensive lateral gene transfer and early evolution of tyrosine kinase signaling.</title>
        <authorList>
            <person name="Clarke M."/>
            <person name="Lohan A.J."/>
            <person name="Liu B."/>
            <person name="Lagkouvardos I."/>
            <person name="Roy S."/>
            <person name="Zafar N."/>
            <person name="Bertelli C."/>
            <person name="Schilde C."/>
            <person name="Kianianmomeni A."/>
            <person name="Burglin T.R."/>
            <person name="Frech C."/>
            <person name="Turcotte B."/>
            <person name="Kopec K.O."/>
            <person name="Synnott J.M."/>
            <person name="Choo C."/>
            <person name="Paponov I."/>
            <person name="Finkler A."/>
            <person name="Soon Heng Tan C."/>
            <person name="Hutchins A.P."/>
            <person name="Weinmeier T."/>
            <person name="Rattei T."/>
            <person name="Chu J.S."/>
            <person name="Gimenez G."/>
            <person name="Irimia M."/>
            <person name="Rigden D.J."/>
            <person name="Fitzpatrick D.A."/>
            <person name="Lorenzo-Morales J."/>
            <person name="Bateman A."/>
            <person name="Chiu C.H."/>
            <person name="Tang P."/>
            <person name="Hegemann P."/>
            <person name="Fromm H."/>
            <person name="Raoult D."/>
            <person name="Greub G."/>
            <person name="Miranda-Saavedra D."/>
            <person name="Chen N."/>
            <person name="Nash P."/>
            <person name="Ginger M.L."/>
            <person name="Horn M."/>
            <person name="Schaap P."/>
            <person name="Caler L."/>
            <person name="Loftus B."/>
        </authorList>
    </citation>
    <scope>NUCLEOTIDE SEQUENCE [LARGE SCALE GENOMIC DNA]</scope>
    <source>
        <strain evidence="2 3">Neff</strain>
    </source>
</reference>
<dbReference type="InterPro" id="IPR006016">
    <property type="entry name" value="UspA"/>
</dbReference>
<keyword evidence="3" id="KW-1185">Reference proteome</keyword>
<dbReference type="InterPro" id="IPR006015">
    <property type="entry name" value="Universal_stress_UspA"/>
</dbReference>
<sequence>MVKVVVAVDNSSSAERAFKRAVEVMGGRGSLVVLHVTEVVTTSVLDPFHDTLDHLQNVEARETATHVRKKFEGLCHSASPKVAQWEYREVEASSPKEALLRQTEELEGADLLVVGRKGMSTLDKLLLGSTSEYVVAHAHMPVMVVH</sequence>
<dbReference type="PRINTS" id="PR01438">
    <property type="entry name" value="UNVRSLSTRESS"/>
</dbReference>
<proteinExistence type="predicted"/>
<dbReference type="CDD" id="cd00293">
    <property type="entry name" value="USP-like"/>
    <property type="match status" value="1"/>
</dbReference>
<dbReference type="Gene3D" id="3.40.50.620">
    <property type="entry name" value="HUPs"/>
    <property type="match status" value="1"/>
</dbReference>
<organism evidence="2 3">
    <name type="scientific">Acanthamoeba castellanii (strain ATCC 30010 / Neff)</name>
    <dbReference type="NCBI Taxonomy" id="1257118"/>
    <lineage>
        <taxon>Eukaryota</taxon>
        <taxon>Amoebozoa</taxon>
        <taxon>Discosea</taxon>
        <taxon>Longamoebia</taxon>
        <taxon>Centramoebida</taxon>
        <taxon>Acanthamoebidae</taxon>
        <taxon>Acanthamoeba</taxon>
    </lineage>
</organism>
<dbReference type="AlphaFoldDB" id="L8HB68"/>
<dbReference type="STRING" id="1257118.L8HB68"/>
<evidence type="ECO:0000313" key="3">
    <source>
        <dbReference type="Proteomes" id="UP000011083"/>
    </source>
</evidence>
<dbReference type="OrthoDB" id="16863at2759"/>
<name>L8HB68_ACACF</name>
<dbReference type="Proteomes" id="UP000011083">
    <property type="component" value="Unassembled WGS sequence"/>
</dbReference>
<dbReference type="SMR" id="L8HB68"/>
<dbReference type="RefSeq" id="XP_004348352.1">
    <property type="nucleotide sequence ID" value="XM_004348302.1"/>
</dbReference>
<dbReference type="PANTHER" id="PTHR31964:SF113">
    <property type="entry name" value="USPA DOMAIN-CONTAINING PROTEIN"/>
    <property type="match status" value="1"/>
</dbReference>
<dbReference type="PANTHER" id="PTHR31964">
    <property type="entry name" value="ADENINE NUCLEOTIDE ALPHA HYDROLASES-LIKE SUPERFAMILY PROTEIN"/>
    <property type="match status" value="1"/>
</dbReference>
<protein>
    <submittedName>
        <fullName evidence="2">Universal stress domain containing protein</fullName>
    </submittedName>
</protein>
<dbReference type="VEuPathDB" id="AmoebaDB:ACA1_325500"/>
<dbReference type="EMBL" id="KB007891">
    <property type="protein sequence ID" value="ELR21978.1"/>
    <property type="molecule type" value="Genomic_DNA"/>
</dbReference>
<dbReference type="SUPFAM" id="SSF52402">
    <property type="entry name" value="Adenine nucleotide alpha hydrolases-like"/>
    <property type="match status" value="1"/>
</dbReference>
<accession>L8HB68</accession>
<feature type="domain" description="UspA" evidence="1">
    <location>
        <begin position="3"/>
        <end position="146"/>
    </location>
</feature>
<dbReference type="Pfam" id="PF00582">
    <property type="entry name" value="Usp"/>
    <property type="match status" value="1"/>
</dbReference>